<accession>A0ACB8ZNV5</accession>
<gene>
    <name evidence="1" type="ORF">L6452_30907</name>
</gene>
<evidence type="ECO:0000313" key="2">
    <source>
        <dbReference type="Proteomes" id="UP001055879"/>
    </source>
</evidence>
<reference evidence="2" key="1">
    <citation type="journal article" date="2022" name="Mol. Ecol. Resour.">
        <title>The genomes of chicory, endive, great burdock and yacon provide insights into Asteraceae palaeo-polyploidization history and plant inulin production.</title>
        <authorList>
            <person name="Fan W."/>
            <person name="Wang S."/>
            <person name="Wang H."/>
            <person name="Wang A."/>
            <person name="Jiang F."/>
            <person name="Liu H."/>
            <person name="Zhao H."/>
            <person name="Xu D."/>
            <person name="Zhang Y."/>
        </authorList>
    </citation>
    <scope>NUCLEOTIDE SEQUENCE [LARGE SCALE GENOMIC DNA]</scope>
    <source>
        <strain evidence="2">cv. Niubang</strain>
    </source>
</reference>
<name>A0ACB8ZNV5_ARCLA</name>
<organism evidence="1 2">
    <name type="scientific">Arctium lappa</name>
    <name type="common">Greater burdock</name>
    <name type="synonym">Lappa major</name>
    <dbReference type="NCBI Taxonomy" id="4217"/>
    <lineage>
        <taxon>Eukaryota</taxon>
        <taxon>Viridiplantae</taxon>
        <taxon>Streptophyta</taxon>
        <taxon>Embryophyta</taxon>
        <taxon>Tracheophyta</taxon>
        <taxon>Spermatophyta</taxon>
        <taxon>Magnoliopsida</taxon>
        <taxon>eudicotyledons</taxon>
        <taxon>Gunneridae</taxon>
        <taxon>Pentapetalae</taxon>
        <taxon>asterids</taxon>
        <taxon>campanulids</taxon>
        <taxon>Asterales</taxon>
        <taxon>Asteraceae</taxon>
        <taxon>Carduoideae</taxon>
        <taxon>Cardueae</taxon>
        <taxon>Arctiinae</taxon>
        <taxon>Arctium</taxon>
    </lineage>
</organism>
<comment type="caution">
    <text evidence="1">The sequence shown here is derived from an EMBL/GenBank/DDBJ whole genome shotgun (WGS) entry which is preliminary data.</text>
</comment>
<keyword evidence="2" id="KW-1185">Reference proteome</keyword>
<evidence type="ECO:0000313" key="1">
    <source>
        <dbReference type="EMBL" id="KAI3697810.1"/>
    </source>
</evidence>
<dbReference type="EMBL" id="CM042056">
    <property type="protein sequence ID" value="KAI3697810.1"/>
    <property type="molecule type" value="Genomic_DNA"/>
</dbReference>
<reference evidence="1 2" key="2">
    <citation type="journal article" date="2022" name="Mol. Ecol. Resour.">
        <title>The genomes of chicory, endive, great burdock and yacon provide insights into Asteraceae paleo-polyploidization history and plant inulin production.</title>
        <authorList>
            <person name="Fan W."/>
            <person name="Wang S."/>
            <person name="Wang H."/>
            <person name="Wang A."/>
            <person name="Jiang F."/>
            <person name="Liu H."/>
            <person name="Zhao H."/>
            <person name="Xu D."/>
            <person name="Zhang Y."/>
        </authorList>
    </citation>
    <scope>NUCLEOTIDE SEQUENCE [LARGE SCALE GENOMIC DNA]</scope>
    <source>
        <strain evidence="2">cv. Niubang</strain>
    </source>
</reference>
<dbReference type="Proteomes" id="UP001055879">
    <property type="component" value="Linkage Group LG10"/>
</dbReference>
<protein>
    <submittedName>
        <fullName evidence="1">Uncharacterized protein</fullName>
    </submittedName>
</protein>
<sequence length="122" mass="13779">MLSAFQNEKRRFDLCKRYFLHINLYFFSIKRIQITCLKLHVPVLETCEAHPPITYAIEHHLTHEKKSHVVRLSITVGWVVATEPPNRCCPYGQLTTYRSSGCGFNPSPAIASTEPGCCGIGS</sequence>
<proteinExistence type="predicted"/>